<proteinExistence type="inferred from homology"/>
<protein>
    <recommendedName>
        <fullName evidence="2 5">Proline dehydrogenase</fullName>
        <ecNumber evidence="2 5">1.5.5.2</ecNumber>
    </recommendedName>
</protein>
<keyword evidence="4 5" id="KW-0642">Proline metabolism</keyword>
<evidence type="ECO:0000256" key="4">
    <source>
        <dbReference type="ARBA" id="ARBA00023062"/>
    </source>
</evidence>
<reference evidence="7 8" key="1">
    <citation type="submission" date="2016-11" db="EMBL/GenBank/DDBJ databases">
        <title>The macronuclear genome of Stentor coeruleus: a giant cell with tiny introns.</title>
        <authorList>
            <person name="Slabodnick M."/>
            <person name="Ruby J.G."/>
            <person name="Reiff S.B."/>
            <person name="Swart E.C."/>
            <person name="Gosai S."/>
            <person name="Prabakaran S."/>
            <person name="Witkowska E."/>
            <person name="Larue G.E."/>
            <person name="Fisher S."/>
            <person name="Freeman R.M."/>
            <person name="Gunawardena J."/>
            <person name="Chu W."/>
            <person name="Stover N.A."/>
            <person name="Gregory B.D."/>
            <person name="Nowacki M."/>
            <person name="Derisi J."/>
            <person name="Roy S.W."/>
            <person name="Marshall W.F."/>
            <person name="Sood P."/>
        </authorList>
    </citation>
    <scope>NUCLEOTIDE SEQUENCE [LARGE SCALE GENOMIC DNA]</scope>
    <source>
        <strain evidence="7">WM001</strain>
    </source>
</reference>
<keyword evidence="5" id="KW-0285">Flavoprotein</keyword>
<comment type="similarity">
    <text evidence="1 5">Belongs to the proline oxidase family.</text>
</comment>
<dbReference type="InterPro" id="IPR002872">
    <property type="entry name" value="Proline_DH_dom"/>
</dbReference>
<dbReference type="SUPFAM" id="SSF51730">
    <property type="entry name" value="FAD-linked oxidoreductase"/>
    <property type="match status" value="1"/>
</dbReference>
<dbReference type="GO" id="GO:0010133">
    <property type="term" value="P:L-proline catabolic process to L-glutamate"/>
    <property type="evidence" value="ECO:0007669"/>
    <property type="project" value="TreeGrafter"/>
</dbReference>
<accession>A0A1R2CDQ0</accession>
<gene>
    <name evidence="7" type="ORF">SteCoe_11212</name>
</gene>
<evidence type="ECO:0000256" key="3">
    <source>
        <dbReference type="ARBA" id="ARBA00023002"/>
    </source>
</evidence>
<evidence type="ECO:0000259" key="6">
    <source>
        <dbReference type="Pfam" id="PF01619"/>
    </source>
</evidence>
<comment type="cofactor">
    <cofactor evidence="5">
        <name>FAD</name>
        <dbReference type="ChEBI" id="CHEBI:57692"/>
    </cofactor>
</comment>
<dbReference type="InterPro" id="IPR015659">
    <property type="entry name" value="Proline_oxidase"/>
</dbReference>
<comment type="caution">
    <text evidence="7">The sequence shown here is derived from an EMBL/GenBank/DDBJ whole genome shotgun (WGS) entry which is preliminary data.</text>
</comment>
<evidence type="ECO:0000313" key="8">
    <source>
        <dbReference type="Proteomes" id="UP000187209"/>
    </source>
</evidence>
<evidence type="ECO:0000256" key="1">
    <source>
        <dbReference type="ARBA" id="ARBA00005869"/>
    </source>
</evidence>
<dbReference type="GO" id="GO:0071949">
    <property type="term" value="F:FAD binding"/>
    <property type="evidence" value="ECO:0007669"/>
    <property type="project" value="TreeGrafter"/>
</dbReference>
<organism evidence="7 8">
    <name type="scientific">Stentor coeruleus</name>
    <dbReference type="NCBI Taxonomy" id="5963"/>
    <lineage>
        <taxon>Eukaryota</taxon>
        <taxon>Sar</taxon>
        <taxon>Alveolata</taxon>
        <taxon>Ciliophora</taxon>
        <taxon>Postciliodesmatophora</taxon>
        <taxon>Heterotrichea</taxon>
        <taxon>Heterotrichida</taxon>
        <taxon>Stentoridae</taxon>
        <taxon>Stentor</taxon>
    </lineage>
</organism>
<name>A0A1R2CDQ0_9CILI</name>
<evidence type="ECO:0000256" key="2">
    <source>
        <dbReference type="ARBA" id="ARBA00012695"/>
    </source>
</evidence>
<keyword evidence="8" id="KW-1185">Reference proteome</keyword>
<keyword evidence="5" id="KW-0274">FAD</keyword>
<dbReference type="EMBL" id="MPUH01000185">
    <property type="protein sequence ID" value="OMJ87137.1"/>
    <property type="molecule type" value="Genomic_DNA"/>
</dbReference>
<feature type="domain" description="Proline dehydrogenase" evidence="6">
    <location>
        <begin position="80"/>
        <end position="397"/>
    </location>
</feature>
<dbReference type="Pfam" id="PF01619">
    <property type="entry name" value="Pro_dh"/>
    <property type="match status" value="1"/>
</dbReference>
<evidence type="ECO:0000313" key="7">
    <source>
        <dbReference type="EMBL" id="OMJ87137.1"/>
    </source>
</evidence>
<sequence>MSYVMRPFKHMSSLELTNLILVSKISSYPNLIKNSDPLIKFASMFFGRDVISFYLGNTAGRVFSAGETSEDLDKALTQLSILKQGSIIDYCAEGETSEEGMEEITKSIESAILTAKKHKHSSVAIKITSIIPDQTLKHLNSIQLAKSKTPANVWSSSIFLDCKTKSLIDFGLTENEALQTLRCLDRAKRLAKVCKENDSKLMIDAEQTYFQAAVDGITAYLQEEFNKENGLILNTLQSYLVDSPKRLELYFKWIKEKGLKSGVKLVRGAYMFEEERLAKNGGYMSPVHKDKSDSDNCYNANLQMCLKNHTKESSLCVATHNEKSIETCKEIMNFYKLHRMDSGVTFGQLYGMKAILSAQLAAENYLVQKYIPFGPYNKLIPYLLRRAQEQSAMISDMQNQISQVVEELKLR</sequence>
<dbReference type="InterPro" id="IPR029041">
    <property type="entry name" value="FAD-linked_oxidoreductase-like"/>
</dbReference>
<dbReference type="PANTHER" id="PTHR13914">
    <property type="entry name" value="PROLINE OXIDASE"/>
    <property type="match status" value="1"/>
</dbReference>
<dbReference type="GO" id="GO:0004657">
    <property type="term" value="F:proline dehydrogenase activity"/>
    <property type="evidence" value="ECO:0007669"/>
    <property type="project" value="UniProtKB-EC"/>
</dbReference>
<dbReference type="AlphaFoldDB" id="A0A1R2CDQ0"/>
<keyword evidence="3 5" id="KW-0560">Oxidoreductase</keyword>
<dbReference type="EC" id="1.5.5.2" evidence="2 5"/>
<dbReference type="OrthoDB" id="5464at2759"/>
<dbReference type="GO" id="GO:0005739">
    <property type="term" value="C:mitochondrion"/>
    <property type="evidence" value="ECO:0007669"/>
    <property type="project" value="TreeGrafter"/>
</dbReference>
<evidence type="ECO:0000256" key="5">
    <source>
        <dbReference type="RuleBase" id="RU364054"/>
    </source>
</evidence>
<dbReference type="Proteomes" id="UP000187209">
    <property type="component" value="Unassembled WGS sequence"/>
</dbReference>
<dbReference type="Gene3D" id="3.20.20.220">
    <property type="match status" value="1"/>
</dbReference>
<comment type="catalytic activity">
    <reaction evidence="5">
        <text>L-proline + a quinone = (S)-1-pyrroline-5-carboxylate + a quinol + H(+)</text>
        <dbReference type="Rhea" id="RHEA:23784"/>
        <dbReference type="ChEBI" id="CHEBI:15378"/>
        <dbReference type="ChEBI" id="CHEBI:17388"/>
        <dbReference type="ChEBI" id="CHEBI:24646"/>
        <dbReference type="ChEBI" id="CHEBI:60039"/>
        <dbReference type="ChEBI" id="CHEBI:132124"/>
        <dbReference type="EC" id="1.5.5.2"/>
    </reaction>
</comment>
<dbReference type="PANTHER" id="PTHR13914:SF0">
    <property type="entry name" value="PROLINE DEHYDROGENASE 1, MITOCHONDRIAL"/>
    <property type="match status" value="1"/>
</dbReference>
<comment type="function">
    <text evidence="5">Converts proline to delta-1-pyrroline-5-carboxylate.</text>
</comment>